<comment type="cofactor">
    <cofactor evidence="1">
        <name>FMN</name>
        <dbReference type="ChEBI" id="CHEBI:58210"/>
    </cofactor>
</comment>
<dbReference type="SUPFAM" id="SSF51395">
    <property type="entry name" value="FMN-linked oxidoreductases"/>
    <property type="match status" value="1"/>
</dbReference>
<dbReference type="CDD" id="cd02932">
    <property type="entry name" value="OYE_YqiM_FMN"/>
    <property type="match status" value="1"/>
</dbReference>
<feature type="region of interest" description="Disordered" evidence="6">
    <location>
        <begin position="1"/>
        <end position="25"/>
    </location>
</feature>
<comment type="caution">
    <text evidence="8">The sequence shown here is derived from an EMBL/GenBank/DDBJ whole genome shotgun (WGS) entry which is preliminary data.</text>
</comment>
<feature type="compositionally biased region" description="Low complexity" evidence="6">
    <location>
        <begin position="9"/>
        <end position="21"/>
    </location>
</feature>
<name>A0A9P9RE26_FUSSL</name>
<dbReference type="AlphaFoldDB" id="A0A9P9RE26"/>
<evidence type="ECO:0000256" key="2">
    <source>
        <dbReference type="ARBA" id="ARBA00022630"/>
    </source>
</evidence>
<evidence type="ECO:0000259" key="7">
    <source>
        <dbReference type="Pfam" id="PF00724"/>
    </source>
</evidence>
<dbReference type="GO" id="GO:0003959">
    <property type="term" value="F:NADPH dehydrogenase activity"/>
    <property type="evidence" value="ECO:0007669"/>
    <property type="project" value="InterPro"/>
</dbReference>
<keyword evidence="9" id="KW-1185">Reference proteome</keyword>
<evidence type="ECO:0000313" key="9">
    <source>
        <dbReference type="Proteomes" id="UP000736672"/>
    </source>
</evidence>
<keyword evidence="4" id="KW-0521">NADP</keyword>
<evidence type="ECO:0000256" key="6">
    <source>
        <dbReference type="SAM" id="MobiDB-lite"/>
    </source>
</evidence>
<accession>A0A9P9RE26</accession>
<protein>
    <recommendedName>
        <fullName evidence="7">NADH:flavin oxidoreductase/NADH oxidase N-terminal domain-containing protein</fullName>
    </recommendedName>
</protein>
<dbReference type="PANTHER" id="PTHR43303:SF4">
    <property type="entry name" value="NADPH DEHYDROGENASE C23G7.10C-RELATED"/>
    <property type="match status" value="1"/>
</dbReference>
<gene>
    <name evidence="8" type="ORF">B0J15DRAFT_558370</name>
</gene>
<evidence type="ECO:0000256" key="1">
    <source>
        <dbReference type="ARBA" id="ARBA00001917"/>
    </source>
</evidence>
<dbReference type="InterPro" id="IPR013785">
    <property type="entry name" value="Aldolase_TIM"/>
</dbReference>
<keyword evidence="3" id="KW-0288">FMN</keyword>
<dbReference type="GO" id="GO:0050661">
    <property type="term" value="F:NADP binding"/>
    <property type="evidence" value="ECO:0007669"/>
    <property type="project" value="InterPro"/>
</dbReference>
<evidence type="ECO:0000256" key="4">
    <source>
        <dbReference type="ARBA" id="ARBA00022857"/>
    </source>
</evidence>
<evidence type="ECO:0000256" key="5">
    <source>
        <dbReference type="ARBA" id="ARBA00023002"/>
    </source>
</evidence>
<organism evidence="8 9">
    <name type="scientific">Fusarium solani</name>
    <name type="common">Filamentous fungus</name>
    <dbReference type="NCBI Taxonomy" id="169388"/>
    <lineage>
        <taxon>Eukaryota</taxon>
        <taxon>Fungi</taxon>
        <taxon>Dikarya</taxon>
        <taxon>Ascomycota</taxon>
        <taxon>Pezizomycotina</taxon>
        <taxon>Sordariomycetes</taxon>
        <taxon>Hypocreomycetidae</taxon>
        <taxon>Hypocreales</taxon>
        <taxon>Nectriaceae</taxon>
        <taxon>Fusarium</taxon>
        <taxon>Fusarium solani species complex</taxon>
    </lineage>
</organism>
<dbReference type="Proteomes" id="UP000736672">
    <property type="component" value="Unassembled WGS sequence"/>
</dbReference>
<dbReference type="OrthoDB" id="72788at2759"/>
<dbReference type="Gene3D" id="3.20.20.70">
    <property type="entry name" value="Aldolase class I"/>
    <property type="match status" value="1"/>
</dbReference>
<reference evidence="8" key="1">
    <citation type="journal article" date="2021" name="Nat. Commun.">
        <title>Genetic determinants of endophytism in the Arabidopsis root mycobiome.</title>
        <authorList>
            <person name="Mesny F."/>
            <person name="Miyauchi S."/>
            <person name="Thiergart T."/>
            <person name="Pickel B."/>
            <person name="Atanasova L."/>
            <person name="Karlsson M."/>
            <person name="Huettel B."/>
            <person name="Barry K.W."/>
            <person name="Haridas S."/>
            <person name="Chen C."/>
            <person name="Bauer D."/>
            <person name="Andreopoulos W."/>
            <person name="Pangilinan J."/>
            <person name="LaButti K."/>
            <person name="Riley R."/>
            <person name="Lipzen A."/>
            <person name="Clum A."/>
            <person name="Drula E."/>
            <person name="Henrissat B."/>
            <person name="Kohler A."/>
            <person name="Grigoriev I.V."/>
            <person name="Martin F.M."/>
            <person name="Hacquard S."/>
        </authorList>
    </citation>
    <scope>NUCLEOTIDE SEQUENCE</scope>
    <source>
        <strain evidence="8">FSSC 5 MPI-SDFR-AT-0091</strain>
    </source>
</reference>
<keyword evidence="5" id="KW-0560">Oxidoreductase</keyword>
<dbReference type="EMBL" id="JAGTJS010000001">
    <property type="protein sequence ID" value="KAH7276201.1"/>
    <property type="molecule type" value="Genomic_DNA"/>
</dbReference>
<dbReference type="PANTHER" id="PTHR43303">
    <property type="entry name" value="NADPH DEHYDROGENASE C23G7.10C-RELATED"/>
    <property type="match status" value="1"/>
</dbReference>
<dbReference type="InterPro" id="IPR001155">
    <property type="entry name" value="OxRdtase_FMN_N"/>
</dbReference>
<evidence type="ECO:0000313" key="8">
    <source>
        <dbReference type="EMBL" id="KAH7276201.1"/>
    </source>
</evidence>
<evidence type="ECO:0000256" key="3">
    <source>
        <dbReference type="ARBA" id="ARBA00022643"/>
    </source>
</evidence>
<sequence length="418" mass="44987">MGSLPGDYPTHNPNNPHSNTPQADISYFTPAQQPAAGTRIPDDPNRTPCKLFTPLTIRGVTFHNRIFLAPLCQYSAIDGYANDWHVAHLGGILQRGPGMAMIEATAVQPEGRISPHDLGLWEDGQIAPLKRIVEVAHGQNQHIGIQLAHAGRKASTVPPWISANAVATPDIGGWPDEIHGPSPLAYNDVLPKPKEMSLAQIQATKEAFVASAKRALEAGFDIIEIHAAHGYLLHQFLSPVSNRRTDEYGGSWENRVRIVLEITELIRGVIPDTMPLFVRVSGTELLEGLAEFPESWTIADSTKLALLLADRGVDLLDVSSGGLHPSQATGIKPGAGYQVPLSQQIKKGVGGNILVAAVGGIKTGTLAEEVLQSGIDVVFCGRWFQKNPGLVHAFADELGVTVKMANQTGWAFRGRGKR</sequence>
<proteinExistence type="predicted"/>
<feature type="domain" description="NADH:flavin oxidoreductase/NADH oxidase N-terminal" evidence="7">
    <location>
        <begin position="50"/>
        <end position="393"/>
    </location>
</feature>
<keyword evidence="2" id="KW-0285">Flavoprotein</keyword>
<dbReference type="Pfam" id="PF00724">
    <property type="entry name" value="Oxidored_FMN"/>
    <property type="match status" value="1"/>
</dbReference>
<dbReference type="InterPro" id="IPR044152">
    <property type="entry name" value="YqjM-like"/>
</dbReference>
<dbReference type="GO" id="GO:0010181">
    <property type="term" value="F:FMN binding"/>
    <property type="evidence" value="ECO:0007669"/>
    <property type="project" value="InterPro"/>
</dbReference>